<sequence length="360" mass="40767">MIESLLQFGDRDTADVTLQLIRSDGTVYKRNPLYLHSQILGKSEYYKAMLSERWSSKKRPLEVKSTICHSFHKYIKCIKLMYSSQSGKSLCFYSTDEVLAILPIASELLFQDCIQECMRYLDAVYWNPAQEAQLVDLLSSLQINTLPNINARLAMSRCKSHCEHLEMLEEFVPDMLSMVSNGEDYICDLPRSKVENLLVDYCNANASPAGAAKCKSELMKQFMVNMERIKSDDKAKMNNSCSALFWLVGVIQRCDGILFEKVLKMFCEDADLRNALTMNLATYSLGTIKDILDILINRILKGLGNGEIITPPPFRLSFLMNWVDTMMDLSSGLIGSVKYKESIARVDKGISDLADTLPFV</sequence>
<name>B8LN85_PICSI</name>
<evidence type="ECO:0008006" key="3">
    <source>
        <dbReference type="Google" id="ProtNLM"/>
    </source>
</evidence>
<dbReference type="UniPathway" id="UPA00143"/>
<dbReference type="InterPro" id="IPR038920">
    <property type="entry name" value="At3g05675-like"/>
</dbReference>
<reference evidence="2" key="1">
    <citation type="submission" date="2007-06" db="EMBL/GenBank/DDBJ databases">
        <title>Full length cDNA sequences from Sitka Spruce (Picea sitchensis).</title>
        <authorList>
            <person name="Ralph S.G."/>
            <person name="Chun H.E."/>
            <person name="Liao N."/>
            <person name="Ali J."/>
            <person name="Reid K."/>
            <person name="Kolosova N."/>
            <person name="Cooper N."/>
            <person name="Cullis C."/>
            <person name="Jancsik S."/>
            <person name="Moore R."/>
            <person name="Mayo M."/>
            <person name="Wagner S."/>
            <person name="Holt R.A."/>
            <person name="Jones S.J.M."/>
            <person name="Marra M.A."/>
            <person name="Ritland C.E."/>
            <person name="Ritland K."/>
            <person name="Bohlmann J."/>
        </authorList>
    </citation>
    <scope>NUCLEOTIDE SEQUENCE</scope>
    <source>
        <tissue evidence="2">Green portion of the leader tissue</tissue>
    </source>
</reference>
<dbReference type="AlphaFoldDB" id="B8LN85"/>
<evidence type="ECO:0000256" key="1">
    <source>
        <dbReference type="ARBA" id="ARBA00004906"/>
    </source>
</evidence>
<accession>B8LN85</accession>
<organism evidence="2">
    <name type="scientific">Picea sitchensis</name>
    <name type="common">Sitka spruce</name>
    <name type="synonym">Pinus sitchensis</name>
    <dbReference type="NCBI Taxonomy" id="3332"/>
    <lineage>
        <taxon>Eukaryota</taxon>
        <taxon>Viridiplantae</taxon>
        <taxon>Streptophyta</taxon>
        <taxon>Embryophyta</taxon>
        <taxon>Tracheophyta</taxon>
        <taxon>Spermatophyta</taxon>
        <taxon>Pinopsida</taxon>
        <taxon>Pinidae</taxon>
        <taxon>Conifers I</taxon>
        <taxon>Pinales</taxon>
        <taxon>Pinaceae</taxon>
        <taxon>Picea</taxon>
    </lineage>
</organism>
<dbReference type="PANTHER" id="PTHR31060">
    <property type="entry name" value="OSJNBA0011J08.25 PROTEIN-RELATED"/>
    <property type="match status" value="1"/>
</dbReference>
<dbReference type="PANTHER" id="PTHR31060:SF37">
    <property type="entry name" value="BTB DOMAIN-CONTAINING PROTEIN"/>
    <property type="match status" value="1"/>
</dbReference>
<dbReference type="GO" id="GO:0016567">
    <property type="term" value="P:protein ubiquitination"/>
    <property type="evidence" value="ECO:0007669"/>
    <property type="project" value="UniProtKB-UniPathway"/>
</dbReference>
<evidence type="ECO:0000313" key="2">
    <source>
        <dbReference type="EMBL" id="ABR17115.1"/>
    </source>
</evidence>
<proteinExistence type="evidence at transcript level"/>
<protein>
    <recommendedName>
        <fullName evidence="3">BTB domain-containing protein</fullName>
    </recommendedName>
</protein>
<dbReference type="EMBL" id="EF677281">
    <property type="protein sequence ID" value="ABR17115.1"/>
    <property type="molecule type" value="mRNA"/>
</dbReference>
<dbReference type="InterPro" id="IPR011333">
    <property type="entry name" value="SKP1/BTB/POZ_sf"/>
</dbReference>
<dbReference type="Gene3D" id="3.30.710.10">
    <property type="entry name" value="Potassium Channel Kv1.1, Chain A"/>
    <property type="match status" value="1"/>
</dbReference>
<comment type="pathway">
    <text evidence="1">Protein modification; protein ubiquitination.</text>
</comment>